<reference evidence="1" key="1">
    <citation type="journal article" date="2019" name="bioRxiv">
        <title>The Genome of the Zebra Mussel, Dreissena polymorpha: A Resource for Invasive Species Research.</title>
        <authorList>
            <person name="McCartney M.A."/>
            <person name="Auch B."/>
            <person name="Kono T."/>
            <person name="Mallez S."/>
            <person name="Zhang Y."/>
            <person name="Obille A."/>
            <person name="Becker A."/>
            <person name="Abrahante J.E."/>
            <person name="Garbe J."/>
            <person name="Badalamenti J.P."/>
            <person name="Herman A."/>
            <person name="Mangelson H."/>
            <person name="Liachko I."/>
            <person name="Sullivan S."/>
            <person name="Sone E.D."/>
            <person name="Koren S."/>
            <person name="Silverstein K.A.T."/>
            <person name="Beckman K.B."/>
            <person name="Gohl D.M."/>
        </authorList>
    </citation>
    <scope>NUCLEOTIDE SEQUENCE</scope>
    <source>
        <strain evidence="1">Duluth1</strain>
        <tissue evidence="1">Whole animal</tissue>
    </source>
</reference>
<organism evidence="1 2">
    <name type="scientific">Dreissena polymorpha</name>
    <name type="common">Zebra mussel</name>
    <name type="synonym">Mytilus polymorpha</name>
    <dbReference type="NCBI Taxonomy" id="45954"/>
    <lineage>
        <taxon>Eukaryota</taxon>
        <taxon>Metazoa</taxon>
        <taxon>Spiralia</taxon>
        <taxon>Lophotrochozoa</taxon>
        <taxon>Mollusca</taxon>
        <taxon>Bivalvia</taxon>
        <taxon>Autobranchia</taxon>
        <taxon>Heteroconchia</taxon>
        <taxon>Euheterodonta</taxon>
        <taxon>Imparidentia</taxon>
        <taxon>Neoheterodontei</taxon>
        <taxon>Myida</taxon>
        <taxon>Dreissenoidea</taxon>
        <taxon>Dreissenidae</taxon>
        <taxon>Dreissena</taxon>
    </lineage>
</organism>
<dbReference type="AlphaFoldDB" id="A0A9D4EQF6"/>
<protein>
    <submittedName>
        <fullName evidence="1">Uncharacterized protein</fullName>
    </submittedName>
</protein>
<evidence type="ECO:0000313" key="1">
    <source>
        <dbReference type="EMBL" id="KAH3783508.1"/>
    </source>
</evidence>
<evidence type="ECO:0000313" key="2">
    <source>
        <dbReference type="Proteomes" id="UP000828390"/>
    </source>
</evidence>
<accession>A0A9D4EQF6</accession>
<reference evidence="1" key="2">
    <citation type="submission" date="2020-11" db="EMBL/GenBank/DDBJ databases">
        <authorList>
            <person name="McCartney M.A."/>
            <person name="Auch B."/>
            <person name="Kono T."/>
            <person name="Mallez S."/>
            <person name="Becker A."/>
            <person name="Gohl D.M."/>
            <person name="Silverstein K.A.T."/>
            <person name="Koren S."/>
            <person name="Bechman K.B."/>
            <person name="Herman A."/>
            <person name="Abrahante J.E."/>
            <person name="Garbe J."/>
        </authorList>
    </citation>
    <scope>NUCLEOTIDE SEQUENCE</scope>
    <source>
        <strain evidence="1">Duluth1</strain>
        <tissue evidence="1">Whole animal</tissue>
    </source>
</reference>
<dbReference type="Proteomes" id="UP000828390">
    <property type="component" value="Unassembled WGS sequence"/>
</dbReference>
<sequence>MIPKPPECKHPTGGCALLDIWPQICCPQQGLCYSRHMAPDLLSPAGAVLFQTYGPRFAVPCRGCAIPDIWPQFCCPLQGLCYSRHMAPDLLSPEGLSAMRAKRQSHDLCVYDPDILLAHKSIL</sequence>
<comment type="caution">
    <text evidence="1">The sequence shown here is derived from an EMBL/GenBank/DDBJ whole genome shotgun (WGS) entry which is preliminary data.</text>
</comment>
<keyword evidence="2" id="KW-1185">Reference proteome</keyword>
<dbReference type="EMBL" id="JAIWYP010000008">
    <property type="protein sequence ID" value="KAH3783508.1"/>
    <property type="molecule type" value="Genomic_DNA"/>
</dbReference>
<name>A0A9D4EQF6_DREPO</name>
<proteinExistence type="predicted"/>
<gene>
    <name evidence="1" type="ORF">DPMN_161446</name>
</gene>